<keyword evidence="2" id="KW-0732">Signal</keyword>
<evidence type="ECO:0000313" key="4">
    <source>
        <dbReference type="Proteomes" id="UP001301769"/>
    </source>
</evidence>
<evidence type="ECO:0000256" key="2">
    <source>
        <dbReference type="SAM" id="SignalP"/>
    </source>
</evidence>
<protein>
    <recommendedName>
        <fullName evidence="5">Ubiquitin 3 binding protein But2 C-terminal domain-containing protein</fullName>
    </recommendedName>
</protein>
<dbReference type="Proteomes" id="UP001301769">
    <property type="component" value="Unassembled WGS sequence"/>
</dbReference>
<reference evidence="3" key="1">
    <citation type="journal article" date="2023" name="Mol. Phylogenet. Evol.">
        <title>Genome-scale phylogeny and comparative genomics of the fungal order Sordariales.</title>
        <authorList>
            <person name="Hensen N."/>
            <person name="Bonometti L."/>
            <person name="Westerberg I."/>
            <person name="Brannstrom I.O."/>
            <person name="Guillou S."/>
            <person name="Cros-Aarteil S."/>
            <person name="Calhoun S."/>
            <person name="Haridas S."/>
            <person name="Kuo A."/>
            <person name="Mondo S."/>
            <person name="Pangilinan J."/>
            <person name="Riley R."/>
            <person name="LaButti K."/>
            <person name="Andreopoulos B."/>
            <person name="Lipzen A."/>
            <person name="Chen C."/>
            <person name="Yan M."/>
            <person name="Daum C."/>
            <person name="Ng V."/>
            <person name="Clum A."/>
            <person name="Steindorff A."/>
            <person name="Ohm R.A."/>
            <person name="Martin F."/>
            <person name="Silar P."/>
            <person name="Natvig D.O."/>
            <person name="Lalanne C."/>
            <person name="Gautier V."/>
            <person name="Ament-Velasquez S.L."/>
            <person name="Kruys A."/>
            <person name="Hutchinson M.I."/>
            <person name="Powell A.J."/>
            <person name="Barry K."/>
            <person name="Miller A.N."/>
            <person name="Grigoriev I.V."/>
            <person name="Debuchy R."/>
            <person name="Gladieux P."/>
            <person name="Hiltunen Thoren M."/>
            <person name="Johannesson H."/>
        </authorList>
    </citation>
    <scope>NUCLEOTIDE SEQUENCE</scope>
    <source>
        <strain evidence="3">PSN293</strain>
    </source>
</reference>
<gene>
    <name evidence="3" type="ORF">QBC37DRAFT_254245</name>
</gene>
<feature type="compositionally biased region" description="Polar residues" evidence="1">
    <location>
        <begin position="48"/>
        <end position="70"/>
    </location>
</feature>
<comment type="caution">
    <text evidence="3">The sequence shown here is derived from an EMBL/GenBank/DDBJ whole genome shotgun (WGS) entry which is preliminary data.</text>
</comment>
<evidence type="ECO:0000256" key="1">
    <source>
        <dbReference type="SAM" id="MobiDB-lite"/>
    </source>
</evidence>
<feature type="non-terminal residue" evidence="3">
    <location>
        <position position="180"/>
    </location>
</feature>
<feature type="region of interest" description="Disordered" evidence="1">
    <location>
        <begin position="17"/>
        <end position="70"/>
    </location>
</feature>
<accession>A0AAN7B2G0</accession>
<keyword evidence="4" id="KW-1185">Reference proteome</keyword>
<evidence type="ECO:0008006" key="5">
    <source>
        <dbReference type="Google" id="ProtNLM"/>
    </source>
</evidence>
<sequence length="180" mass="18758">QTITLLTTATLFLTTTTTAAPTTNTSPNLRANTHSQRRPPHILKERTCSGQQYPQLRTPNQPDQPTPYQISLSTTQPAQVQLGFTIPSGAVGPCSLMLSLPDGCSVTGGAQINVYALDGPAAGDLVGTTVFTEGVSKVTINSFACRDQMCFGLEVASAADGTGVEFVEGGGVGLSMTYDC</sequence>
<dbReference type="AlphaFoldDB" id="A0AAN7B2G0"/>
<evidence type="ECO:0000313" key="3">
    <source>
        <dbReference type="EMBL" id="KAK4207819.1"/>
    </source>
</evidence>
<feature type="signal peptide" evidence="2">
    <location>
        <begin position="1"/>
        <end position="19"/>
    </location>
</feature>
<name>A0AAN7B2G0_9PEZI</name>
<proteinExistence type="predicted"/>
<dbReference type="EMBL" id="MU858272">
    <property type="protein sequence ID" value="KAK4207819.1"/>
    <property type="molecule type" value="Genomic_DNA"/>
</dbReference>
<feature type="chain" id="PRO_5042842518" description="Ubiquitin 3 binding protein But2 C-terminal domain-containing protein" evidence="2">
    <location>
        <begin position="20"/>
        <end position="180"/>
    </location>
</feature>
<reference evidence="3" key="2">
    <citation type="submission" date="2023-05" db="EMBL/GenBank/DDBJ databases">
        <authorList>
            <consortium name="Lawrence Berkeley National Laboratory"/>
            <person name="Steindorff A."/>
            <person name="Hensen N."/>
            <person name="Bonometti L."/>
            <person name="Westerberg I."/>
            <person name="Brannstrom I.O."/>
            <person name="Guillou S."/>
            <person name="Cros-Aarteil S."/>
            <person name="Calhoun S."/>
            <person name="Haridas S."/>
            <person name="Kuo A."/>
            <person name="Mondo S."/>
            <person name="Pangilinan J."/>
            <person name="Riley R."/>
            <person name="Labutti K."/>
            <person name="Andreopoulos B."/>
            <person name="Lipzen A."/>
            <person name="Chen C."/>
            <person name="Yanf M."/>
            <person name="Daum C."/>
            <person name="Ng V."/>
            <person name="Clum A."/>
            <person name="Ohm R."/>
            <person name="Martin F."/>
            <person name="Silar P."/>
            <person name="Natvig D."/>
            <person name="Lalanne C."/>
            <person name="Gautier V."/>
            <person name="Ament-Velasquez S.L."/>
            <person name="Kruys A."/>
            <person name="Hutchinson M.I."/>
            <person name="Powell A.J."/>
            <person name="Barry K."/>
            <person name="Miller A.N."/>
            <person name="Grigoriev I.V."/>
            <person name="Debuchy R."/>
            <person name="Gladieux P."/>
            <person name="Thoren M.H."/>
            <person name="Johannesson H."/>
        </authorList>
    </citation>
    <scope>NUCLEOTIDE SEQUENCE</scope>
    <source>
        <strain evidence="3">PSN293</strain>
    </source>
</reference>
<organism evidence="3 4">
    <name type="scientific">Rhypophila decipiens</name>
    <dbReference type="NCBI Taxonomy" id="261697"/>
    <lineage>
        <taxon>Eukaryota</taxon>
        <taxon>Fungi</taxon>
        <taxon>Dikarya</taxon>
        <taxon>Ascomycota</taxon>
        <taxon>Pezizomycotina</taxon>
        <taxon>Sordariomycetes</taxon>
        <taxon>Sordariomycetidae</taxon>
        <taxon>Sordariales</taxon>
        <taxon>Naviculisporaceae</taxon>
        <taxon>Rhypophila</taxon>
    </lineage>
</organism>
<feature type="non-terminal residue" evidence="3">
    <location>
        <position position="1"/>
    </location>
</feature>